<evidence type="ECO:0000256" key="2">
    <source>
        <dbReference type="ARBA" id="ARBA00008670"/>
    </source>
</evidence>
<proteinExistence type="inferred from homology"/>
<dbReference type="AlphaFoldDB" id="A0A9P0DKJ2"/>
<gene>
    <name evidence="9" type="ORF">PHAECO_LOCUS4216</name>
</gene>
<evidence type="ECO:0000256" key="6">
    <source>
        <dbReference type="ARBA" id="ARBA00023180"/>
    </source>
</evidence>
<name>A0A9P0DKJ2_PHACE</name>
<dbReference type="EMBL" id="OU896720">
    <property type="protein sequence ID" value="CAH1153749.1"/>
    <property type="molecule type" value="Genomic_DNA"/>
</dbReference>
<protein>
    <recommendedName>
        <fullName evidence="8">THD domain-containing protein</fullName>
    </recommendedName>
</protein>
<dbReference type="GO" id="GO:0016020">
    <property type="term" value="C:membrane"/>
    <property type="evidence" value="ECO:0007669"/>
    <property type="project" value="InterPro"/>
</dbReference>
<keyword evidence="7" id="KW-0812">Transmembrane</keyword>
<dbReference type="InterPro" id="IPR021184">
    <property type="entry name" value="TNF_CS"/>
</dbReference>
<dbReference type="GO" id="GO:0005615">
    <property type="term" value="C:extracellular space"/>
    <property type="evidence" value="ECO:0007669"/>
    <property type="project" value="UniProtKB-KW"/>
</dbReference>
<keyword evidence="6" id="KW-0325">Glycoprotein</keyword>
<feature type="transmembrane region" description="Helical" evidence="7">
    <location>
        <begin position="20"/>
        <end position="46"/>
    </location>
</feature>
<feature type="domain" description="THD" evidence="8">
    <location>
        <begin position="299"/>
        <end position="448"/>
    </location>
</feature>
<keyword evidence="7" id="KW-0472">Membrane</keyword>
<dbReference type="SUPFAM" id="SSF49842">
    <property type="entry name" value="TNF-like"/>
    <property type="match status" value="1"/>
</dbReference>
<dbReference type="InterPro" id="IPR008983">
    <property type="entry name" value="Tumour_necrosis_fac-like_dom"/>
</dbReference>
<dbReference type="InterPro" id="IPR006052">
    <property type="entry name" value="TNF_dom"/>
</dbReference>
<dbReference type="GO" id="GO:0006955">
    <property type="term" value="P:immune response"/>
    <property type="evidence" value="ECO:0007669"/>
    <property type="project" value="InterPro"/>
</dbReference>
<evidence type="ECO:0000256" key="1">
    <source>
        <dbReference type="ARBA" id="ARBA00004613"/>
    </source>
</evidence>
<evidence type="ECO:0000259" key="8">
    <source>
        <dbReference type="PROSITE" id="PS50049"/>
    </source>
</evidence>
<evidence type="ECO:0000256" key="7">
    <source>
        <dbReference type="SAM" id="Phobius"/>
    </source>
</evidence>
<dbReference type="InterPro" id="IPR051748">
    <property type="entry name" value="TNF_Ligand_Superfamily"/>
</dbReference>
<dbReference type="Gene3D" id="2.60.120.40">
    <property type="match status" value="1"/>
</dbReference>
<comment type="subcellular location">
    <subcellularLocation>
        <location evidence="1">Secreted</location>
    </subcellularLocation>
</comment>
<evidence type="ECO:0000313" key="9">
    <source>
        <dbReference type="EMBL" id="CAH1153749.1"/>
    </source>
</evidence>
<dbReference type="GO" id="GO:0005125">
    <property type="term" value="F:cytokine activity"/>
    <property type="evidence" value="ECO:0007669"/>
    <property type="project" value="UniProtKB-KW"/>
</dbReference>
<keyword evidence="7" id="KW-1133">Transmembrane helix</keyword>
<sequence length="454" mass="51899">MKTLLRQDYTLHRDTGKRDLRRAAVCSYIFLLILIVSLFVFLLLVIGRVKRLESEVEELSKVVDAVRVLDADVINAIIGFEEDEFENDDSETDQPHEDLAENLSDYMDNYYANSNDSEETPRDTREYESPFNLTKIMRESRAKRNIVAATQDGVIINSESYAQKKASNATRRYTLKGHSVTAYPGKSSSIGSPWPIYPHSYHTTPKYGNSGRHSTKAPPLVYSRPSRVMHHEKPKKRPRVVKKISWKSGNTYSDMNDDTTTYAPGFTIVRDGRRYRQRNSNLEILDEGHPRTGRIKPLPSVHYNGDTTKYVVGEHTNYLGNGHLRHHQATFVDWKASNWVDSLGMDSHFSLDQGFVTIQESGLYFVYSQIYYLDEHDTTGYRVFKNDQMILQCTLTIHSVERKLKGNTCFTAGVEHFSEGDRLSLADITPGRLSLFEKGKSFFGLVKLGDIKIK</sequence>
<evidence type="ECO:0000256" key="4">
    <source>
        <dbReference type="ARBA" id="ARBA00022525"/>
    </source>
</evidence>
<dbReference type="Proteomes" id="UP001153737">
    <property type="component" value="Chromosome 14"/>
</dbReference>
<reference evidence="9" key="2">
    <citation type="submission" date="2022-10" db="EMBL/GenBank/DDBJ databases">
        <authorList>
            <consortium name="ENA_rothamsted_submissions"/>
            <consortium name="culmorum"/>
            <person name="King R."/>
        </authorList>
    </citation>
    <scope>NUCLEOTIDE SEQUENCE</scope>
</reference>
<dbReference type="PANTHER" id="PTHR15151">
    <property type="entry name" value="PROTEIN EIGER"/>
    <property type="match status" value="1"/>
</dbReference>
<dbReference type="PROSITE" id="PS50049">
    <property type="entry name" value="THD_2"/>
    <property type="match status" value="1"/>
</dbReference>
<dbReference type="PANTHER" id="PTHR15151:SF24">
    <property type="entry name" value="A PROLIFERATION-INDUCING LIGAND-LIKE PROTEIN-RELATED"/>
    <property type="match status" value="1"/>
</dbReference>
<dbReference type="GO" id="GO:0005164">
    <property type="term" value="F:tumor necrosis factor receptor binding"/>
    <property type="evidence" value="ECO:0007669"/>
    <property type="project" value="InterPro"/>
</dbReference>
<keyword evidence="5" id="KW-1015">Disulfide bond</keyword>
<keyword evidence="10" id="KW-1185">Reference proteome</keyword>
<dbReference type="PROSITE" id="PS00251">
    <property type="entry name" value="THD_1"/>
    <property type="match status" value="1"/>
</dbReference>
<reference evidence="9" key="1">
    <citation type="submission" date="2022-01" db="EMBL/GenBank/DDBJ databases">
        <authorList>
            <person name="King R."/>
        </authorList>
    </citation>
    <scope>NUCLEOTIDE SEQUENCE</scope>
</reference>
<comment type="similarity">
    <text evidence="2">Belongs to the tumor necrosis factor family.</text>
</comment>
<accession>A0A9P0DKJ2</accession>
<keyword evidence="3" id="KW-0202">Cytokine</keyword>
<evidence type="ECO:0000313" key="10">
    <source>
        <dbReference type="Proteomes" id="UP001153737"/>
    </source>
</evidence>
<organism evidence="9 10">
    <name type="scientific">Phaedon cochleariae</name>
    <name type="common">Mustard beetle</name>
    <dbReference type="NCBI Taxonomy" id="80249"/>
    <lineage>
        <taxon>Eukaryota</taxon>
        <taxon>Metazoa</taxon>
        <taxon>Ecdysozoa</taxon>
        <taxon>Arthropoda</taxon>
        <taxon>Hexapoda</taxon>
        <taxon>Insecta</taxon>
        <taxon>Pterygota</taxon>
        <taxon>Neoptera</taxon>
        <taxon>Endopterygota</taxon>
        <taxon>Coleoptera</taxon>
        <taxon>Polyphaga</taxon>
        <taxon>Cucujiformia</taxon>
        <taxon>Chrysomeloidea</taxon>
        <taxon>Chrysomelidae</taxon>
        <taxon>Chrysomelinae</taxon>
        <taxon>Chrysomelini</taxon>
        <taxon>Phaedon</taxon>
    </lineage>
</organism>
<evidence type="ECO:0000256" key="5">
    <source>
        <dbReference type="ARBA" id="ARBA00023157"/>
    </source>
</evidence>
<dbReference type="Pfam" id="PF00229">
    <property type="entry name" value="TNF"/>
    <property type="match status" value="1"/>
</dbReference>
<keyword evidence="4" id="KW-0964">Secreted</keyword>
<evidence type="ECO:0000256" key="3">
    <source>
        <dbReference type="ARBA" id="ARBA00022514"/>
    </source>
</evidence>
<dbReference type="OrthoDB" id="439808at2759"/>